<dbReference type="EMBL" id="BARS01041116">
    <property type="protein sequence ID" value="GAG41638.1"/>
    <property type="molecule type" value="Genomic_DNA"/>
</dbReference>
<dbReference type="GO" id="GO:0047355">
    <property type="term" value="F:CDP-glycerol glycerophosphotransferase activity"/>
    <property type="evidence" value="ECO:0007669"/>
    <property type="project" value="InterPro"/>
</dbReference>
<dbReference type="Pfam" id="PF04464">
    <property type="entry name" value="Glyphos_transf"/>
    <property type="match status" value="1"/>
</dbReference>
<feature type="non-terminal residue" evidence="1">
    <location>
        <position position="168"/>
    </location>
</feature>
<organism evidence="1">
    <name type="scientific">marine sediment metagenome</name>
    <dbReference type="NCBI Taxonomy" id="412755"/>
    <lineage>
        <taxon>unclassified sequences</taxon>
        <taxon>metagenomes</taxon>
        <taxon>ecological metagenomes</taxon>
    </lineage>
</organism>
<dbReference type="InterPro" id="IPR043149">
    <property type="entry name" value="TagF_N"/>
</dbReference>
<reference evidence="1" key="1">
    <citation type="journal article" date="2014" name="Front. Microbiol.">
        <title>High frequency of phylogenetically diverse reductive dehalogenase-homologous genes in deep subseafloor sedimentary metagenomes.</title>
        <authorList>
            <person name="Kawai M."/>
            <person name="Futagami T."/>
            <person name="Toyoda A."/>
            <person name="Takaki Y."/>
            <person name="Nishi S."/>
            <person name="Hori S."/>
            <person name="Arai W."/>
            <person name="Tsubouchi T."/>
            <person name="Morono Y."/>
            <person name="Uchiyama I."/>
            <person name="Ito T."/>
            <person name="Fujiyama A."/>
            <person name="Inagaki F."/>
            <person name="Takami H."/>
        </authorList>
    </citation>
    <scope>NUCLEOTIDE SEQUENCE</scope>
    <source>
        <strain evidence="1">Expedition CK06-06</strain>
    </source>
</reference>
<comment type="caution">
    <text evidence="1">The sequence shown here is derived from an EMBL/GenBank/DDBJ whole genome shotgun (WGS) entry which is preliminary data.</text>
</comment>
<evidence type="ECO:0000313" key="1">
    <source>
        <dbReference type="EMBL" id="GAG41638.1"/>
    </source>
</evidence>
<dbReference type="Gene3D" id="3.40.50.11820">
    <property type="match status" value="1"/>
</dbReference>
<dbReference type="GO" id="GO:0016020">
    <property type="term" value="C:membrane"/>
    <property type="evidence" value="ECO:0007669"/>
    <property type="project" value="InterPro"/>
</dbReference>
<name>X0XYH9_9ZZZZ</name>
<accession>X0XYH9</accession>
<dbReference type="AlphaFoldDB" id="X0XYH9"/>
<protein>
    <recommendedName>
        <fullName evidence="2">Glycosyltransferase subfamily 4-like N-terminal domain-containing protein</fullName>
    </recommendedName>
</protein>
<sequence length="168" mass="19603">MITKRTMKGKPIIGFSSIYFNGNTRAIFEYMQTNLDEYDVFWVAKNLSTFRHVKKTGGKVFLMNGLLGLPYFLKTDVWIVAHSGLGNIPLLSKKNYKIVQTWHGIGPKGLNLNNLYEKYDAWCVTSDFSKQRHIELWNAPPKKIYITGFAEMDRLYRYLKHSKKELLE</sequence>
<dbReference type="SUPFAM" id="SSF53756">
    <property type="entry name" value="UDP-Glycosyltransferase/glycogen phosphorylase"/>
    <property type="match status" value="1"/>
</dbReference>
<proteinExistence type="predicted"/>
<gene>
    <name evidence="1" type="ORF">S01H1_62581</name>
</gene>
<dbReference type="InterPro" id="IPR007554">
    <property type="entry name" value="Glycerophosphate_synth"/>
</dbReference>
<evidence type="ECO:0008006" key="2">
    <source>
        <dbReference type="Google" id="ProtNLM"/>
    </source>
</evidence>